<dbReference type="PRINTS" id="PR00081">
    <property type="entry name" value="GDHRDH"/>
</dbReference>
<dbReference type="PANTHER" id="PTHR43544">
    <property type="entry name" value="SHORT-CHAIN DEHYDROGENASE/REDUCTASE"/>
    <property type="match status" value="1"/>
</dbReference>
<dbReference type="PRINTS" id="PR00080">
    <property type="entry name" value="SDRFAMILY"/>
</dbReference>
<evidence type="ECO:0000313" key="4">
    <source>
        <dbReference type="EMBL" id="MDP5272947.1"/>
    </source>
</evidence>
<dbReference type="PANTHER" id="PTHR43544:SF7">
    <property type="entry name" value="NADB-LER2"/>
    <property type="match status" value="1"/>
</dbReference>
<evidence type="ECO:0000256" key="1">
    <source>
        <dbReference type="ARBA" id="ARBA00022857"/>
    </source>
</evidence>
<evidence type="ECO:0000313" key="5">
    <source>
        <dbReference type="Proteomes" id="UP001231941"/>
    </source>
</evidence>
<gene>
    <name evidence="4" type="ORF">Q5Y73_02405</name>
</gene>
<keyword evidence="2" id="KW-0560">Oxidoreductase</keyword>
<dbReference type="InterPro" id="IPR051468">
    <property type="entry name" value="Fungal_SecMetab_SDRs"/>
</dbReference>
<evidence type="ECO:0000256" key="2">
    <source>
        <dbReference type="ARBA" id="ARBA00023002"/>
    </source>
</evidence>
<protein>
    <submittedName>
        <fullName evidence="4">SDR family NAD(P)-dependent oxidoreductase</fullName>
    </submittedName>
</protein>
<dbReference type="EMBL" id="JAVAMP010000001">
    <property type="protein sequence ID" value="MDP5272947.1"/>
    <property type="molecule type" value="Genomic_DNA"/>
</dbReference>
<reference evidence="4 5" key="1">
    <citation type="submission" date="2023-08" db="EMBL/GenBank/DDBJ databases">
        <authorList>
            <person name="Park J.-S."/>
        </authorList>
    </citation>
    <scope>NUCLEOTIDE SEQUENCE [LARGE SCALE GENOMIC DNA]</scope>
    <source>
        <strain evidence="4 5">2205SS18-9</strain>
    </source>
</reference>
<comment type="caution">
    <text evidence="4">The sequence shown here is derived from an EMBL/GenBank/DDBJ whole genome shotgun (WGS) entry which is preliminary data.</text>
</comment>
<keyword evidence="1" id="KW-0521">NADP</keyword>
<proteinExistence type="inferred from homology"/>
<dbReference type="RefSeq" id="WP_305990245.1">
    <property type="nucleotide sequence ID" value="NZ_JAVAMP010000001.1"/>
</dbReference>
<keyword evidence="5" id="KW-1185">Reference proteome</keyword>
<dbReference type="Proteomes" id="UP001231941">
    <property type="component" value="Unassembled WGS sequence"/>
</dbReference>
<dbReference type="Gene3D" id="3.40.50.720">
    <property type="entry name" value="NAD(P)-binding Rossmann-like Domain"/>
    <property type="match status" value="1"/>
</dbReference>
<dbReference type="SUPFAM" id="SSF51735">
    <property type="entry name" value="NAD(P)-binding Rossmann-fold domains"/>
    <property type="match status" value="1"/>
</dbReference>
<accession>A0ABT9IUG4</accession>
<evidence type="ECO:0000256" key="3">
    <source>
        <dbReference type="RuleBase" id="RU000363"/>
    </source>
</evidence>
<comment type="similarity">
    <text evidence="3">Belongs to the short-chain dehydrogenases/reductases (SDR) family.</text>
</comment>
<dbReference type="InterPro" id="IPR036291">
    <property type="entry name" value="NAD(P)-bd_dom_sf"/>
</dbReference>
<name>A0ABT9IUG4_9BACL</name>
<dbReference type="Pfam" id="PF00106">
    <property type="entry name" value="adh_short"/>
    <property type="match status" value="1"/>
</dbReference>
<organism evidence="4 5">
    <name type="scientific">Chengkuizengella axinellae</name>
    <dbReference type="NCBI Taxonomy" id="3064388"/>
    <lineage>
        <taxon>Bacteria</taxon>
        <taxon>Bacillati</taxon>
        <taxon>Bacillota</taxon>
        <taxon>Bacilli</taxon>
        <taxon>Bacillales</taxon>
        <taxon>Paenibacillaceae</taxon>
        <taxon>Chengkuizengella</taxon>
    </lineage>
</organism>
<sequence>MKEKVLITGAGRGLGYELTKHFFNHEYEIFPVVRDPDHADKLQKEFPSCKPIIVDITEDSSMEKIQSTVTKYTNVIDIVINNAGIPGREYKFEKVSISEMNEAIQIHCFGVIRVVQAALPILKNAKNPRVINVSSRLGSLTKMASGEFKKRKFAYSYRVAKAAQNMLSICMSNELEEYGISVNSIHPGKIKTRTAASDADLEPHEAAENIFKWVEKLEKGESRIYAEPGVGKLPW</sequence>
<dbReference type="InterPro" id="IPR002347">
    <property type="entry name" value="SDR_fam"/>
</dbReference>